<dbReference type="FunCoup" id="A0A3Q1IJ45">
    <property type="interactions" value="6"/>
</dbReference>
<dbReference type="STRING" id="64144.ENSATEP00000017723"/>
<dbReference type="SUPFAM" id="SSF50729">
    <property type="entry name" value="PH domain-like"/>
    <property type="match status" value="1"/>
</dbReference>
<dbReference type="RefSeq" id="XP_026212507.1">
    <property type="nucleotide sequence ID" value="XM_026356722.1"/>
</dbReference>
<name>A0A3Q1IJ45_ANATE</name>
<dbReference type="AlphaFoldDB" id="A0A3Q1IJ45"/>
<dbReference type="PANTHER" id="PTHR11232">
    <property type="entry name" value="PHOSPHOTYROSINE INTERACTION DOMAIN-CONTAINING FAMILY MEMBER"/>
    <property type="match status" value="1"/>
</dbReference>
<feature type="region of interest" description="Disordered" evidence="6">
    <location>
        <begin position="171"/>
        <end position="224"/>
    </location>
</feature>
<dbReference type="InterPro" id="IPR051133">
    <property type="entry name" value="Adapter_Engulfment-Domain"/>
</dbReference>
<feature type="domain" description="PID" evidence="7">
    <location>
        <begin position="29"/>
        <end position="173"/>
    </location>
</feature>
<dbReference type="InParanoid" id="A0A3Q1IJ45"/>
<feature type="compositionally biased region" description="Polar residues" evidence="6">
    <location>
        <begin position="361"/>
        <end position="374"/>
    </location>
</feature>
<feature type="compositionally biased region" description="Low complexity" evidence="6">
    <location>
        <begin position="535"/>
        <end position="558"/>
    </location>
</feature>
<organism evidence="8 9">
    <name type="scientific">Anabas testudineus</name>
    <name type="common">Climbing perch</name>
    <name type="synonym">Anthias testudineus</name>
    <dbReference type="NCBI Taxonomy" id="64144"/>
    <lineage>
        <taxon>Eukaryota</taxon>
        <taxon>Metazoa</taxon>
        <taxon>Chordata</taxon>
        <taxon>Craniata</taxon>
        <taxon>Vertebrata</taxon>
        <taxon>Euteleostomi</taxon>
        <taxon>Actinopterygii</taxon>
        <taxon>Neopterygii</taxon>
        <taxon>Teleostei</taxon>
        <taxon>Neoteleostei</taxon>
        <taxon>Acanthomorphata</taxon>
        <taxon>Anabantaria</taxon>
        <taxon>Anabantiformes</taxon>
        <taxon>Anabantoidei</taxon>
        <taxon>Anabantidae</taxon>
        <taxon>Anabas</taxon>
    </lineage>
</organism>
<comment type="function">
    <text evidence="2">Adapter protein involved in neuronal nitric-oxide (NO) synthesis regulation via its association with nNOS/NOS1. The complex formed with NOS1 and synapsins is necessary for specific NO and synapsin functions at a presynaptic level. Mediates an indirect interaction between NOS1 and RASD1 leading to enhance the ability of NOS1 to activate RASD1. Competes with DLG4 for interaction with NOS1, possibly affecting NOS1 activity by regulating the interaction between NOS1 and DLG4. In kidney podocytes, plays a role in podosomes and filopodia formation through CDC42 activation.</text>
</comment>
<dbReference type="Proteomes" id="UP000265040">
    <property type="component" value="Chromosome 12"/>
</dbReference>
<dbReference type="InterPro" id="IPR006020">
    <property type="entry name" value="PTB/PI_dom"/>
</dbReference>
<reference evidence="8" key="2">
    <citation type="submission" date="2025-08" db="UniProtKB">
        <authorList>
            <consortium name="Ensembl"/>
        </authorList>
    </citation>
    <scope>IDENTIFICATION</scope>
</reference>
<feature type="compositionally biased region" description="Basic and acidic residues" evidence="6">
    <location>
        <begin position="208"/>
        <end position="217"/>
    </location>
</feature>
<dbReference type="InterPro" id="IPR011993">
    <property type="entry name" value="PH-like_dom_sf"/>
</dbReference>
<keyword evidence="9" id="KW-1185">Reference proteome</keyword>
<feature type="region of interest" description="Disordered" evidence="6">
    <location>
        <begin position="354"/>
        <end position="380"/>
    </location>
</feature>
<dbReference type="Ensembl" id="ENSATET00000018019.3">
    <property type="protein sequence ID" value="ENSATEP00000017723.1"/>
    <property type="gene ID" value="ENSATEG00000012324.3"/>
</dbReference>
<protein>
    <recommendedName>
        <fullName evidence="3">Carboxyl-terminal PDZ ligand of neuronal nitric oxide synthase protein</fullName>
    </recommendedName>
    <alternativeName>
        <fullName evidence="5">C-terminal PDZ ligand of neuronal nitric oxide synthase protein</fullName>
    </alternativeName>
    <alternativeName>
        <fullName evidence="4">Nitric oxide synthase 1 adaptor protein</fullName>
    </alternativeName>
</protein>
<dbReference type="PROSITE" id="PS01179">
    <property type="entry name" value="PID"/>
    <property type="match status" value="1"/>
</dbReference>
<evidence type="ECO:0000256" key="6">
    <source>
        <dbReference type="SAM" id="MobiDB-lite"/>
    </source>
</evidence>
<dbReference type="PANTHER" id="PTHR11232:SF80">
    <property type="entry name" value="CARBOXYL-TERMINAL PDZ LIGAND OF NEURONAL NITRIC OXIDE SYNTHASE PROTEIN ISOFORM X1"/>
    <property type="match status" value="1"/>
</dbReference>
<dbReference type="OrthoDB" id="10030336at2759"/>
<accession>A0A3Q1IJ45</accession>
<reference evidence="8" key="1">
    <citation type="submission" date="2021-04" db="EMBL/GenBank/DDBJ databases">
        <authorList>
            <consortium name="Wellcome Sanger Institute Data Sharing"/>
        </authorList>
    </citation>
    <scope>NUCLEOTIDE SEQUENCE [LARGE SCALE GENOMIC DNA]</scope>
</reference>
<evidence type="ECO:0000259" key="7">
    <source>
        <dbReference type="PROSITE" id="PS01179"/>
    </source>
</evidence>
<proteinExistence type="predicted"/>
<evidence type="ECO:0000256" key="2">
    <source>
        <dbReference type="ARBA" id="ARBA00054402"/>
    </source>
</evidence>
<evidence type="ECO:0000256" key="4">
    <source>
        <dbReference type="ARBA" id="ARBA00075003"/>
    </source>
</evidence>
<feature type="region of interest" description="Disordered" evidence="6">
    <location>
        <begin position="479"/>
        <end position="608"/>
    </location>
</feature>
<keyword evidence="1" id="KW-0175">Coiled coil</keyword>
<evidence type="ECO:0000256" key="3">
    <source>
        <dbReference type="ARBA" id="ARBA00067706"/>
    </source>
</evidence>
<feature type="compositionally biased region" description="Polar residues" evidence="6">
    <location>
        <begin position="189"/>
        <end position="200"/>
    </location>
</feature>
<dbReference type="Pfam" id="PF00640">
    <property type="entry name" value="PID"/>
    <property type="match status" value="1"/>
</dbReference>
<sequence length="662" mass="73123">MPARNRYNLVDDVADSRVPLHNEEAYQHGIYFQAKYVGSLDVPRPNSRMEIVAAMRRIRYEFKAKNIKKKKVSIVVSVDGVKVMLRKKQKRKEWTWDESKMQIMHDPIYRIFYVSHDSQDLKIFSYIARDGSSNSFRCNVFKSKKKTQAMRIVRTVGQAFEVCHKLSLQHAEQDADGQADGESHKSTEEPSSNGCKSTGTDRSEEDEENKHGGRRGEGPSTSASLCEKAVGEILQSLAELNMVKPGQTIIDFNQRSLFTVTSKDITPSSPCSSSLTPLASQHYLQLLQQQLQQQQQHTQVAVAQVQLLKDQMAAETAARMEAQARVHQLLLQNRDLLQHLALLVQQLKDLEARSPKATEPGQPQQEPQANGHNPSCSSVSTSAKSLSLNLKNHYSQTLDQLISTTSAWSCQTSPLSPTQVDCAESYLNLLNLENRGKPAGSVNGDLDLFGRANTENSCNEIVPFTLRNSANMDEKYKQIIPKLDPPPPSLNRKRASRTLSPGSEVTAVLSPGEVSANDAAPSRSSSVSFPDITPSSLSSADFHSLSNGESSSCSASEDSGVRSETKSLLSPLRDDDDLFGDRGTFLTASSGCESPLEEKREAVLSSSELYPPEPPALALHPDIYDHPLTFSSPMNDTCLHISFSEDELLESSQEDTNVPQRS</sequence>
<dbReference type="GeneID" id="113159805"/>
<evidence type="ECO:0000256" key="5">
    <source>
        <dbReference type="ARBA" id="ARBA00075107"/>
    </source>
</evidence>
<dbReference type="OMA" id="MDEKYKQ"/>
<dbReference type="GeneTree" id="ENSGT00940000164999"/>
<evidence type="ECO:0000313" key="9">
    <source>
        <dbReference type="Proteomes" id="UP000265040"/>
    </source>
</evidence>
<reference evidence="8" key="3">
    <citation type="submission" date="2025-09" db="UniProtKB">
        <authorList>
            <consortium name="Ensembl"/>
        </authorList>
    </citation>
    <scope>IDENTIFICATION</scope>
</reference>
<evidence type="ECO:0000313" key="8">
    <source>
        <dbReference type="Ensembl" id="ENSATEP00000017723.1"/>
    </source>
</evidence>
<dbReference type="Gene3D" id="2.30.29.30">
    <property type="entry name" value="Pleckstrin-homology domain (PH domain)/Phosphotyrosine-binding domain (PTB)"/>
    <property type="match status" value="1"/>
</dbReference>
<dbReference type="GO" id="GO:0050998">
    <property type="term" value="F:nitric-oxide synthase binding"/>
    <property type="evidence" value="ECO:0007669"/>
    <property type="project" value="TreeGrafter"/>
</dbReference>
<dbReference type="FunFam" id="2.30.29.30:FF:000124">
    <property type="entry name" value="carboxyl-terminal PDZ ligand of neuronal nitric oxide synthase protein-like"/>
    <property type="match status" value="1"/>
</dbReference>
<dbReference type="SMART" id="SM00462">
    <property type="entry name" value="PTB"/>
    <property type="match status" value="1"/>
</dbReference>
<dbReference type="CDD" id="cd01270">
    <property type="entry name" value="PTB_CAPON-like"/>
    <property type="match status" value="1"/>
</dbReference>
<evidence type="ECO:0000256" key="1">
    <source>
        <dbReference type="ARBA" id="ARBA00023054"/>
    </source>
</evidence>